<dbReference type="PANTHER" id="PTHR46910">
    <property type="entry name" value="TRANSCRIPTION FACTOR PDR1"/>
    <property type="match status" value="1"/>
</dbReference>
<comment type="caution">
    <text evidence="4">The sequence shown here is derived from an EMBL/GenBank/DDBJ whole genome shotgun (WGS) entry which is preliminary data.</text>
</comment>
<gene>
    <name evidence="4" type="ORF">NW755_005096</name>
</gene>
<dbReference type="GO" id="GO:0006351">
    <property type="term" value="P:DNA-templated transcription"/>
    <property type="evidence" value="ECO:0007669"/>
    <property type="project" value="InterPro"/>
</dbReference>
<dbReference type="GO" id="GO:0003677">
    <property type="term" value="F:DNA binding"/>
    <property type="evidence" value="ECO:0007669"/>
    <property type="project" value="InterPro"/>
</dbReference>
<evidence type="ECO:0000313" key="5">
    <source>
        <dbReference type="Proteomes" id="UP001152087"/>
    </source>
</evidence>
<dbReference type="InterPro" id="IPR007219">
    <property type="entry name" value="XnlR_reg_dom"/>
</dbReference>
<dbReference type="GO" id="GO:0008270">
    <property type="term" value="F:zinc ion binding"/>
    <property type="evidence" value="ECO:0007669"/>
    <property type="project" value="InterPro"/>
</dbReference>
<dbReference type="CDD" id="cd12148">
    <property type="entry name" value="fungal_TF_MHR"/>
    <property type="match status" value="1"/>
</dbReference>
<organism evidence="4 5">
    <name type="scientific">Fusarium falciforme</name>
    <dbReference type="NCBI Taxonomy" id="195108"/>
    <lineage>
        <taxon>Eukaryota</taxon>
        <taxon>Fungi</taxon>
        <taxon>Dikarya</taxon>
        <taxon>Ascomycota</taxon>
        <taxon>Pezizomycotina</taxon>
        <taxon>Sordariomycetes</taxon>
        <taxon>Hypocreomycetidae</taxon>
        <taxon>Hypocreales</taxon>
        <taxon>Nectriaceae</taxon>
        <taxon>Fusarium</taxon>
        <taxon>Fusarium solani species complex</taxon>
    </lineage>
</organism>
<proteinExistence type="predicted"/>
<feature type="compositionally biased region" description="Polar residues" evidence="2">
    <location>
        <begin position="447"/>
        <end position="456"/>
    </location>
</feature>
<name>A0A9W8V1I2_9HYPO</name>
<dbReference type="EMBL" id="JAOQAV010000010">
    <property type="protein sequence ID" value="KAJ4190883.1"/>
    <property type="molecule type" value="Genomic_DNA"/>
</dbReference>
<dbReference type="PANTHER" id="PTHR46910:SF32">
    <property type="entry name" value="TRANSCRIPTION FACTOR DOMAIN-CONTAINING PROTEIN-RELATED"/>
    <property type="match status" value="1"/>
</dbReference>
<accession>A0A9W8V1I2</accession>
<evidence type="ECO:0000259" key="3">
    <source>
        <dbReference type="SMART" id="SM00906"/>
    </source>
</evidence>
<dbReference type="Pfam" id="PF04082">
    <property type="entry name" value="Fungal_trans"/>
    <property type="match status" value="1"/>
</dbReference>
<dbReference type="GO" id="GO:0003700">
    <property type="term" value="F:DNA-binding transcription factor activity"/>
    <property type="evidence" value="ECO:0007669"/>
    <property type="project" value="InterPro"/>
</dbReference>
<evidence type="ECO:0000256" key="1">
    <source>
        <dbReference type="ARBA" id="ARBA00023242"/>
    </source>
</evidence>
<dbReference type="AlphaFoldDB" id="A0A9W8V1I2"/>
<protein>
    <recommendedName>
        <fullName evidence="3">Xylanolytic transcriptional activator regulatory domain-containing protein</fullName>
    </recommendedName>
</protein>
<evidence type="ECO:0000256" key="2">
    <source>
        <dbReference type="SAM" id="MobiDB-lite"/>
    </source>
</evidence>
<reference evidence="4" key="1">
    <citation type="submission" date="2022-09" db="EMBL/GenBank/DDBJ databases">
        <title>Fusarium specimens isolated from Avocado Roots.</title>
        <authorList>
            <person name="Stajich J."/>
            <person name="Roper C."/>
            <person name="Heimlech-Rivalta G."/>
        </authorList>
    </citation>
    <scope>NUCLEOTIDE SEQUENCE</scope>
    <source>
        <strain evidence="4">A02</strain>
    </source>
</reference>
<keyword evidence="5" id="KW-1185">Reference proteome</keyword>
<keyword evidence="1" id="KW-0539">Nucleus</keyword>
<feature type="domain" description="Xylanolytic transcriptional activator regulatory" evidence="3">
    <location>
        <begin position="167"/>
        <end position="240"/>
    </location>
</feature>
<evidence type="ECO:0000313" key="4">
    <source>
        <dbReference type="EMBL" id="KAJ4190883.1"/>
    </source>
</evidence>
<dbReference type="SMART" id="SM00906">
    <property type="entry name" value="Fungal_trans"/>
    <property type="match status" value="1"/>
</dbReference>
<sequence>MTHERLTGTPLPIQNLHFGGLDGKVYDLKWDGNRRASPNDTLDPSILPGQDFALYLINSVKFHCGWLFNLFEEERFMEHFRLFHERPTEYPRVAPLWYVHYLLILAFGKAFVVQSTKSRRPPGGELFVQAMKLMPDFTFFEVDPVEQMQVLCCAALYLQCVDYLTQAYRLVCSALRHSLEHGMHTEMQSHSLDDNYVQRCRTFWWTVYILERQMVSQMGLPIGISDETISTRFPTFPGQPEKLEALKIQVSFCRVLAKIDQTVYGLEGKLDSRYLGATQSVLRSIATLGFLGRRHIYICFNIKYCIILTTRPLLYTFLLSRLGHLEVALMHWLQSESVKGLVQMCTESAQQILRILASLSDQGLLETFLRFDLDATFTATIVLLMAAAIDSSLLQDHTPWSQRAYAIFDEMSRRGNLVAEMLASELKQLEGLLSKFLVKDHEPRLAPSTNGHNTPRQGHADGMDTSTVNVAEYPEPFGLETTEDLGLGLNYELSAEQLMNVADSLDIDSLTWPWPDEGVASSGSPGA</sequence>
<dbReference type="InterPro" id="IPR050987">
    <property type="entry name" value="AtrR-like"/>
</dbReference>
<feature type="region of interest" description="Disordered" evidence="2">
    <location>
        <begin position="443"/>
        <end position="464"/>
    </location>
</feature>
<dbReference type="Proteomes" id="UP001152087">
    <property type="component" value="Unassembled WGS sequence"/>
</dbReference>